<protein>
    <submittedName>
        <fullName evidence="1">Uncharacterized protein</fullName>
    </submittedName>
</protein>
<evidence type="ECO:0000313" key="2">
    <source>
        <dbReference type="Proteomes" id="UP001066276"/>
    </source>
</evidence>
<proteinExistence type="predicted"/>
<organism evidence="1 2">
    <name type="scientific">Pleurodeles waltl</name>
    <name type="common">Iberian ribbed newt</name>
    <dbReference type="NCBI Taxonomy" id="8319"/>
    <lineage>
        <taxon>Eukaryota</taxon>
        <taxon>Metazoa</taxon>
        <taxon>Chordata</taxon>
        <taxon>Craniata</taxon>
        <taxon>Vertebrata</taxon>
        <taxon>Euteleostomi</taxon>
        <taxon>Amphibia</taxon>
        <taxon>Batrachia</taxon>
        <taxon>Caudata</taxon>
        <taxon>Salamandroidea</taxon>
        <taxon>Salamandridae</taxon>
        <taxon>Pleurodelinae</taxon>
        <taxon>Pleurodeles</taxon>
    </lineage>
</organism>
<keyword evidence="2" id="KW-1185">Reference proteome</keyword>
<evidence type="ECO:0000313" key="1">
    <source>
        <dbReference type="EMBL" id="KAJ1103538.1"/>
    </source>
</evidence>
<sequence length="69" mass="7446">MGTGSDAPVHYRGPPLVFRGVSGPRSLLSVLHVSRNPALTYIPRASARIRESLQLSAKKAVKCMQRCGV</sequence>
<reference evidence="1" key="1">
    <citation type="journal article" date="2022" name="bioRxiv">
        <title>Sequencing and chromosome-scale assembly of the giantPleurodeles waltlgenome.</title>
        <authorList>
            <person name="Brown T."/>
            <person name="Elewa A."/>
            <person name="Iarovenko S."/>
            <person name="Subramanian E."/>
            <person name="Araus A.J."/>
            <person name="Petzold A."/>
            <person name="Susuki M."/>
            <person name="Suzuki K.-i.T."/>
            <person name="Hayashi T."/>
            <person name="Toyoda A."/>
            <person name="Oliveira C."/>
            <person name="Osipova E."/>
            <person name="Leigh N.D."/>
            <person name="Simon A."/>
            <person name="Yun M.H."/>
        </authorList>
    </citation>
    <scope>NUCLEOTIDE SEQUENCE</scope>
    <source>
        <strain evidence="1">20211129_DDA</strain>
        <tissue evidence="1">Liver</tissue>
    </source>
</reference>
<gene>
    <name evidence="1" type="ORF">NDU88_000960</name>
</gene>
<name>A0AAV7MJ75_PLEWA</name>
<dbReference type="EMBL" id="JANPWB010000013">
    <property type="protein sequence ID" value="KAJ1103538.1"/>
    <property type="molecule type" value="Genomic_DNA"/>
</dbReference>
<dbReference type="AlphaFoldDB" id="A0AAV7MJ75"/>
<accession>A0AAV7MJ75</accession>
<comment type="caution">
    <text evidence="1">The sequence shown here is derived from an EMBL/GenBank/DDBJ whole genome shotgun (WGS) entry which is preliminary data.</text>
</comment>
<dbReference type="Proteomes" id="UP001066276">
    <property type="component" value="Chromosome 9"/>
</dbReference>